<keyword evidence="1" id="KW-0472">Membrane</keyword>
<reference evidence="2" key="1">
    <citation type="submission" date="2021-04" db="EMBL/GenBank/DDBJ databases">
        <title>Oceanospirillales bacteria with DddD are important DMSP degraders in coastal seawater.</title>
        <authorList>
            <person name="Liu J."/>
        </authorList>
    </citation>
    <scope>NUCLEOTIDE SEQUENCE</scope>
    <source>
        <strain evidence="2">D13-1</strain>
    </source>
</reference>
<evidence type="ECO:0000313" key="2">
    <source>
        <dbReference type="EMBL" id="UTW11106.1"/>
    </source>
</evidence>
<keyword evidence="1" id="KW-1133">Transmembrane helix</keyword>
<name>A0ABY5HJG8_9GAMM</name>
<sequence length="59" mass="6652">MLRLLVALRYSLLTPAVERWFAWGLMDRAWQMTALVLLGAGAYAATLLLAGLRLRHLRA</sequence>
<keyword evidence="3" id="KW-1185">Reference proteome</keyword>
<organism evidence="2 3">
    <name type="scientific">Marinobacterium rhizophilum</name>
    <dbReference type="NCBI Taxonomy" id="420402"/>
    <lineage>
        <taxon>Bacteria</taxon>
        <taxon>Pseudomonadati</taxon>
        <taxon>Pseudomonadota</taxon>
        <taxon>Gammaproteobacteria</taxon>
        <taxon>Oceanospirillales</taxon>
        <taxon>Oceanospirillaceae</taxon>
        <taxon>Marinobacterium</taxon>
    </lineage>
</organism>
<feature type="transmembrane region" description="Helical" evidence="1">
    <location>
        <begin position="29"/>
        <end position="52"/>
    </location>
</feature>
<dbReference type="Proteomes" id="UP001058461">
    <property type="component" value="Chromosome"/>
</dbReference>
<dbReference type="EMBL" id="CP073347">
    <property type="protein sequence ID" value="UTW11106.1"/>
    <property type="molecule type" value="Genomic_DNA"/>
</dbReference>
<keyword evidence="1" id="KW-0812">Transmembrane</keyword>
<proteinExistence type="predicted"/>
<accession>A0ABY5HJG8</accession>
<evidence type="ECO:0000313" key="3">
    <source>
        <dbReference type="Proteomes" id="UP001058461"/>
    </source>
</evidence>
<dbReference type="RefSeq" id="WP_255853140.1">
    <property type="nucleotide sequence ID" value="NZ_CP073347.1"/>
</dbReference>
<evidence type="ECO:0000256" key="1">
    <source>
        <dbReference type="SAM" id="Phobius"/>
    </source>
</evidence>
<gene>
    <name evidence="2" type="ORF">KDW95_17780</name>
</gene>
<protein>
    <submittedName>
        <fullName evidence="2">Uncharacterized protein</fullName>
    </submittedName>
</protein>